<dbReference type="InterPro" id="IPR000683">
    <property type="entry name" value="Gfo/Idh/MocA-like_OxRdtase_N"/>
</dbReference>
<evidence type="ECO:0000259" key="1">
    <source>
        <dbReference type="Pfam" id="PF01408"/>
    </source>
</evidence>
<dbReference type="SUPFAM" id="SSF51735">
    <property type="entry name" value="NAD(P)-binding Rossmann-fold domains"/>
    <property type="match status" value="1"/>
</dbReference>
<evidence type="ECO:0000259" key="2">
    <source>
        <dbReference type="Pfam" id="PF10728"/>
    </source>
</evidence>
<dbReference type="InterPro" id="IPR008927">
    <property type="entry name" value="6-PGluconate_DH-like_C_sf"/>
</dbReference>
<evidence type="ECO:0000313" key="3">
    <source>
        <dbReference type="EMBL" id="KIO74937.1"/>
    </source>
</evidence>
<evidence type="ECO:0000313" key="4">
    <source>
        <dbReference type="Proteomes" id="UP000032049"/>
    </source>
</evidence>
<dbReference type="Gene3D" id="1.10.1040.20">
    <property type="entry name" value="ProC-like, C-terminal domain"/>
    <property type="match status" value="1"/>
</dbReference>
<protein>
    <submittedName>
        <fullName evidence="3">Oxidoreductase</fullName>
    </submittedName>
</protein>
<organism evidence="3 4">
    <name type="scientific">Pedobacter lusitanus</name>
    <dbReference type="NCBI Taxonomy" id="1503925"/>
    <lineage>
        <taxon>Bacteria</taxon>
        <taxon>Pseudomonadati</taxon>
        <taxon>Bacteroidota</taxon>
        <taxon>Sphingobacteriia</taxon>
        <taxon>Sphingobacteriales</taxon>
        <taxon>Sphingobacteriaceae</taxon>
        <taxon>Pedobacter</taxon>
    </lineage>
</organism>
<dbReference type="Gene3D" id="3.40.50.720">
    <property type="entry name" value="NAD(P)-binding Rossmann-like Domain"/>
    <property type="match status" value="1"/>
</dbReference>
<dbReference type="Pfam" id="PF10728">
    <property type="entry name" value="DUF2520"/>
    <property type="match status" value="1"/>
</dbReference>
<dbReference type="InterPro" id="IPR037108">
    <property type="entry name" value="TM1727-like_C_sf"/>
</dbReference>
<proteinExistence type="predicted"/>
<dbReference type="Pfam" id="PF01408">
    <property type="entry name" value="GFO_IDH_MocA"/>
    <property type="match status" value="1"/>
</dbReference>
<dbReference type="InterPro" id="IPR036291">
    <property type="entry name" value="NAD(P)-bd_dom_sf"/>
</dbReference>
<comment type="caution">
    <text evidence="3">The sequence shown here is derived from an EMBL/GenBank/DDBJ whole genome shotgun (WGS) entry which is preliminary data.</text>
</comment>
<dbReference type="PANTHER" id="PTHR40459:SF1">
    <property type="entry name" value="CONSERVED HYPOTHETICAL ALANINE AND LEUCINE RICH PROTEIN"/>
    <property type="match status" value="1"/>
</dbReference>
<dbReference type="InterPro" id="IPR018931">
    <property type="entry name" value="DUF2520"/>
</dbReference>
<dbReference type="RefSeq" id="WP_041886344.1">
    <property type="nucleotide sequence ID" value="NZ_CP157278.1"/>
</dbReference>
<reference evidence="3 4" key="1">
    <citation type="submission" date="2015-01" db="EMBL/GenBank/DDBJ databases">
        <title>Draft genome sequence of Pedobacter sp. NL19 isolated from sludge of an effluent treatment pond in an abandoned uranium mine.</title>
        <authorList>
            <person name="Santos T."/>
            <person name="Caetano T."/>
            <person name="Covas C."/>
            <person name="Cruz A."/>
            <person name="Mendo S."/>
        </authorList>
    </citation>
    <scope>NUCLEOTIDE SEQUENCE [LARGE SCALE GENOMIC DNA]</scope>
    <source>
        <strain evidence="3 4">NL19</strain>
    </source>
</reference>
<feature type="domain" description="DUF2520" evidence="2">
    <location>
        <begin position="124"/>
        <end position="248"/>
    </location>
</feature>
<dbReference type="EMBL" id="JXRA01000123">
    <property type="protein sequence ID" value="KIO74937.1"/>
    <property type="molecule type" value="Genomic_DNA"/>
</dbReference>
<feature type="domain" description="Gfo/Idh/MocA-like oxidoreductase N-terminal" evidence="1">
    <location>
        <begin position="1"/>
        <end position="69"/>
    </location>
</feature>
<dbReference type="GO" id="GO:0000166">
    <property type="term" value="F:nucleotide binding"/>
    <property type="evidence" value="ECO:0007669"/>
    <property type="project" value="InterPro"/>
</dbReference>
<dbReference type="Proteomes" id="UP000032049">
    <property type="component" value="Unassembled WGS sequence"/>
</dbReference>
<dbReference type="AlphaFoldDB" id="A0A0D0GCA1"/>
<dbReference type="SUPFAM" id="SSF48179">
    <property type="entry name" value="6-phosphogluconate dehydrogenase C-terminal domain-like"/>
    <property type="match status" value="1"/>
</dbReference>
<name>A0A0D0GCA1_9SPHI</name>
<dbReference type="STRING" id="1503925.TH53_23565"/>
<keyword evidence="4" id="KW-1185">Reference proteome</keyword>
<accession>A0A0D0GCA1</accession>
<dbReference type="PANTHER" id="PTHR40459">
    <property type="entry name" value="CONSERVED HYPOTHETICAL ALANINE AND LEUCINE RICH PROTEIN"/>
    <property type="match status" value="1"/>
</dbReference>
<sequence>MNIVCIGSGNVATHFAIALKAIGADIVQVWSHDGKNAEILAALTKAEPISNWDDLDRSADCYLIAVKDDAIAGVAAHLTDVKGVVIHTSGATPMSVLSEVKSGYGVIYPLQTFSKSKAVDMTQVPLCIEADQPLTLEKIQVIAQLLSPKVSVITSQQRSILHLAAVFACNFSNHLYQLSSGLLEQYNLNFDLLKPLILETAEKVQSNAPAEAQTGPASRGDQKTIKKHLDLLNGNPDLQKIYETLSNSIKKTHL</sequence>
<gene>
    <name evidence="3" type="ORF">TH53_23565</name>
</gene>
<dbReference type="OrthoDB" id="9810755at2"/>